<dbReference type="SUPFAM" id="SSF54427">
    <property type="entry name" value="NTF2-like"/>
    <property type="match status" value="1"/>
</dbReference>
<dbReference type="InterPro" id="IPR037401">
    <property type="entry name" value="SnoaL-like"/>
</dbReference>
<dbReference type="EMBL" id="JAGGKI010000006">
    <property type="protein sequence ID" value="MBP1893700.1"/>
    <property type="molecule type" value="Genomic_DNA"/>
</dbReference>
<feature type="domain" description="SnoaL-like" evidence="1">
    <location>
        <begin position="18"/>
        <end position="116"/>
    </location>
</feature>
<dbReference type="Gene3D" id="3.10.450.50">
    <property type="match status" value="1"/>
</dbReference>
<evidence type="ECO:0000259" key="1">
    <source>
        <dbReference type="Pfam" id="PF12680"/>
    </source>
</evidence>
<dbReference type="InterPro" id="IPR032710">
    <property type="entry name" value="NTF2-like_dom_sf"/>
</dbReference>
<evidence type="ECO:0000313" key="2">
    <source>
        <dbReference type="EMBL" id="MBP1893700.1"/>
    </source>
</evidence>
<dbReference type="RefSeq" id="WP_007128196.1">
    <property type="nucleotide sequence ID" value="NZ_BOSA01000009.1"/>
</dbReference>
<sequence>MEKSLDSVQSRTSEVFDAFRHALETGDTADFLKQVTEDFHFFVPLPLEGWNHKQEGKGRFEELVRFERSVFQMQLTPLIVLEDDDNGMVVFRSEGSLNGRHFSNELAIVFEFEGERTRCFREYVGMPLKNYENP</sequence>
<gene>
    <name evidence="2" type="ORF">J2Z18_002803</name>
</gene>
<evidence type="ECO:0000313" key="3">
    <source>
        <dbReference type="Proteomes" id="UP000706926"/>
    </source>
</evidence>
<accession>A0ABS4FBS0</accession>
<dbReference type="Pfam" id="PF12680">
    <property type="entry name" value="SnoaL_2"/>
    <property type="match status" value="1"/>
</dbReference>
<proteinExistence type="predicted"/>
<organism evidence="2 3">
    <name type="scientific">Paenibacillus lactis</name>
    <dbReference type="NCBI Taxonomy" id="228574"/>
    <lineage>
        <taxon>Bacteria</taxon>
        <taxon>Bacillati</taxon>
        <taxon>Bacillota</taxon>
        <taxon>Bacilli</taxon>
        <taxon>Bacillales</taxon>
        <taxon>Paenibacillaceae</taxon>
        <taxon>Paenibacillus</taxon>
    </lineage>
</organism>
<keyword evidence="3" id="KW-1185">Reference proteome</keyword>
<name>A0ABS4FBS0_9BACL</name>
<dbReference type="Proteomes" id="UP000706926">
    <property type="component" value="Unassembled WGS sequence"/>
</dbReference>
<protein>
    <submittedName>
        <fullName evidence="2">Ketosteroid isomerase-like protein</fullName>
    </submittedName>
</protein>
<dbReference type="GeneID" id="95404777"/>
<comment type="caution">
    <text evidence="2">The sequence shown here is derived from an EMBL/GenBank/DDBJ whole genome shotgun (WGS) entry which is preliminary data.</text>
</comment>
<reference evidence="2 3" key="1">
    <citation type="submission" date="2021-03" db="EMBL/GenBank/DDBJ databases">
        <title>Genomic Encyclopedia of Type Strains, Phase IV (KMG-IV): sequencing the most valuable type-strain genomes for metagenomic binning, comparative biology and taxonomic classification.</title>
        <authorList>
            <person name="Goeker M."/>
        </authorList>
    </citation>
    <scope>NUCLEOTIDE SEQUENCE [LARGE SCALE GENOMIC DNA]</scope>
    <source>
        <strain evidence="2 3">DSM 15596</strain>
    </source>
</reference>